<reference evidence="2" key="1">
    <citation type="submission" date="2020-08" db="EMBL/GenBank/DDBJ databases">
        <title>Genome sequencing and assembly of the red palm weevil Rhynchophorus ferrugineus.</title>
        <authorList>
            <person name="Dias G.B."/>
            <person name="Bergman C.M."/>
            <person name="Manee M."/>
        </authorList>
    </citation>
    <scope>NUCLEOTIDE SEQUENCE</scope>
    <source>
        <strain evidence="2">AA-2017</strain>
        <tissue evidence="2">Whole larva</tissue>
    </source>
</reference>
<organism evidence="2 3">
    <name type="scientific">Rhynchophorus ferrugineus</name>
    <name type="common">Red palm weevil</name>
    <name type="synonym">Curculio ferrugineus</name>
    <dbReference type="NCBI Taxonomy" id="354439"/>
    <lineage>
        <taxon>Eukaryota</taxon>
        <taxon>Metazoa</taxon>
        <taxon>Ecdysozoa</taxon>
        <taxon>Arthropoda</taxon>
        <taxon>Hexapoda</taxon>
        <taxon>Insecta</taxon>
        <taxon>Pterygota</taxon>
        <taxon>Neoptera</taxon>
        <taxon>Endopterygota</taxon>
        <taxon>Coleoptera</taxon>
        <taxon>Polyphaga</taxon>
        <taxon>Cucujiformia</taxon>
        <taxon>Curculionidae</taxon>
        <taxon>Dryophthorinae</taxon>
        <taxon>Rhynchophorus</taxon>
    </lineage>
</organism>
<feature type="region of interest" description="Disordered" evidence="1">
    <location>
        <begin position="23"/>
        <end position="63"/>
    </location>
</feature>
<dbReference type="Proteomes" id="UP000625711">
    <property type="component" value="Unassembled WGS sequence"/>
</dbReference>
<comment type="caution">
    <text evidence="2">The sequence shown here is derived from an EMBL/GenBank/DDBJ whole genome shotgun (WGS) entry which is preliminary data.</text>
</comment>
<feature type="non-terminal residue" evidence="2">
    <location>
        <position position="63"/>
    </location>
</feature>
<dbReference type="EMBL" id="JAACXV010001976">
    <property type="protein sequence ID" value="KAF7277439.1"/>
    <property type="molecule type" value="Genomic_DNA"/>
</dbReference>
<dbReference type="AlphaFoldDB" id="A0A834MGE1"/>
<evidence type="ECO:0000256" key="1">
    <source>
        <dbReference type="SAM" id="MobiDB-lite"/>
    </source>
</evidence>
<accession>A0A834MGE1</accession>
<protein>
    <submittedName>
        <fullName evidence="2">Uncharacterized protein</fullName>
    </submittedName>
</protein>
<keyword evidence="3" id="KW-1185">Reference proteome</keyword>
<evidence type="ECO:0000313" key="3">
    <source>
        <dbReference type="Proteomes" id="UP000625711"/>
    </source>
</evidence>
<evidence type="ECO:0000313" key="2">
    <source>
        <dbReference type="EMBL" id="KAF7277439.1"/>
    </source>
</evidence>
<proteinExistence type="predicted"/>
<name>A0A834MGE1_RHYFE</name>
<gene>
    <name evidence="2" type="ORF">GWI33_007282</name>
</gene>
<sequence>MKTSNTISFTVNIGKFTAADPTIMESPAREAPNRIYSRWGTRESQKKPPGTTGTSNSRKEPSA</sequence>